<evidence type="ECO:0000313" key="3">
    <source>
        <dbReference type="Proteomes" id="UP001148786"/>
    </source>
</evidence>
<sequence length="487" mass="52028">MDFNFLDFPPVDPIRTSEGLSQTNYQPPAYSNAAYPHNAAGSSSLAGFAGATRGITQQPPTSYTEEVPLPLPGPLEPHIPATCTTTSSNSHSKVKVDMGRILKVFRLQPAIEQLSRIFDDRQVALAAAMLHLKFGLSVRGVRLPTVIYSDRARLKPGSVHIPPASLRVLSILCAQDPFPGFATITTMHGRRVSNNVFLTPEGVMYARRLILKLNETQSELRHRDPAAVERGTAALQRYMDHCQLVVGAGSAANQQPLSAAGTLPVPWKLASLRQSHPEAGCLSLPAEHSVAGPVVCEASAQQSQGDCKTSYEGQIWGDSGARDPGAVHQHWASTPANPFSGNPPLYITSQAVPWSTRDSEENWSPGTAMNTTCSRYIGESPQLSYASSLAGALDDSNAQASQEQLVAGATDSGESSNGASWCPPSATMNDEVRNSPYGDTGCANVTNFSSAGKHESFLAMLYADDIPDIRPAVSQAASQGYGNFQFF</sequence>
<dbReference type="AlphaFoldDB" id="A0A9W8KAI2"/>
<dbReference type="EMBL" id="JANKHO010000297">
    <property type="protein sequence ID" value="KAJ3511887.1"/>
    <property type="molecule type" value="Genomic_DNA"/>
</dbReference>
<evidence type="ECO:0000313" key="2">
    <source>
        <dbReference type="EMBL" id="KAJ3511887.1"/>
    </source>
</evidence>
<feature type="region of interest" description="Disordered" evidence="1">
    <location>
        <begin position="400"/>
        <end position="433"/>
    </location>
</feature>
<protein>
    <submittedName>
        <fullName evidence="2">Uncharacterized protein</fullName>
    </submittedName>
</protein>
<comment type="caution">
    <text evidence="2">The sequence shown here is derived from an EMBL/GenBank/DDBJ whole genome shotgun (WGS) entry which is preliminary data.</text>
</comment>
<organism evidence="2 3">
    <name type="scientific">Agrocybe chaxingu</name>
    <dbReference type="NCBI Taxonomy" id="84603"/>
    <lineage>
        <taxon>Eukaryota</taxon>
        <taxon>Fungi</taxon>
        <taxon>Dikarya</taxon>
        <taxon>Basidiomycota</taxon>
        <taxon>Agaricomycotina</taxon>
        <taxon>Agaricomycetes</taxon>
        <taxon>Agaricomycetidae</taxon>
        <taxon>Agaricales</taxon>
        <taxon>Agaricineae</taxon>
        <taxon>Strophariaceae</taxon>
        <taxon>Agrocybe</taxon>
    </lineage>
</organism>
<gene>
    <name evidence="2" type="ORF">NLJ89_g3847</name>
</gene>
<name>A0A9W8KAI2_9AGAR</name>
<reference evidence="2" key="1">
    <citation type="submission" date="2022-07" db="EMBL/GenBank/DDBJ databases">
        <title>Genome Sequence of Agrocybe chaxingu.</title>
        <authorList>
            <person name="Buettner E."/>
        </authorList>
    </citation>
    <scope>NUCLEOTIDE SEQUENCE</scope>
    <source>
        <strain evidence="2">MP-N11</strain>
    </source>
</reference>
<accession>A0A9W8KAI2</accession>
<dbReference type="Proteomes" id="UP001148786">
    <property type="component" value="Unassembled WGS sequence"/>
</dbReference>
<keyword evidence="3" id="KW-1185">Reference proteome</keyword>
<proteinExistence type="predicted"/>
<evidence type="ECO:0000256" key="1">
    <source>
        <dbReference type="SAM" id="MobiDB-lite"/>
    </source>
</evidence>